<organism evidence="2 4">
    <name type="scientific">Heyndrickxia ginsengihumi</name>
    <dbReference type="NCBI Taxonomy" id="363870"/>
    <lineage>
        <taxon>Bacteria</taxon>
        <taxon>Bacillati</taxon>
        <taxon>Bacillota</taxon>
        <taxon>Bacilli</taxon>
        <taxon>Bacillales</taxon>
        <taxon>Bacillaceae</taxon>
        <taxon>Heyndrickxia</taxon>
    </lineage>
</organism>
<dbReference type="EMBL" id="JRUN01000010">
    <property type="protein sequence ID" value="KHD86137.1"/>
    <property type="molecule type" value="Genomic_DNA"/>
</dbReference>
<feature type="domain" description="VOC" evidence="1">
    <location>
        <begin position="7"/>
        <end position="121"/>
    </location>
</feature>
<dbReference type="InterPro" id="IPR004360">
    <property type="entry name" value="Glyas_Fos-R_dOase_dom"/>
</dbReference>
<reference evidence="3 5" key="3">
    <citation type="submission" date="2020-03" db="EMBL/GenBank/DDBJ databases">
        <title>Bacillus aquiflavi sp. nov., isolated from yellow water of strong flavor Chinese baijiu in Yibin region of China.</title>
        <authorList>
            <person name="Xie J."/>
        </authorList>
    </citation>
    <scope>NUCLEOTIDE SEQUENCE [LARGE SCALE GENOMIC DNA]</scope>
    <source>
        <strain evidence="3 5">Gsoil 114</strain>
    </source>
</reference>
<dbReference type="InterPro" id="IPR037523">
    <property type="entry name" value="VOC_core"/>
</dbReference>
<dbReference type="Proteomes" id="UP000476934">
    <property type="component" value="Unassembled WGS sequence"/>
</dbReference>
<dbReference type="SUPFAM" id="SSF54593">
    <property type="entry name" value="Glyoxalase/Bleomycin resistance protein/Dihydroxybiphenyl dioxygenase"/>
    <property type="match status" value="1"/>
</dbReference>
<dbReference type="PANTHER" id="PTHR39175">
    <property type="entry name" value="FAMILY PROTEIN, PUTATIVE (AFU_ORTHOLOGUE AFUA_3G15060)-RELATED"/>
    <property type="match status" value="1"/>
</dbReference>
<dbReference type="AlphaFoldDB" id="A0A0A6Y1G4"/>
<dbReference type="STRING" id="363870.NG54_05135"/>
<keyword evidence="5" id="KW-1185">Reference proteome</keyword>
<dbReference type="EMBL" id="JAAIWK010000051">
    <property type="protein sequence ID" value="NEY21739.1"/>
    <property type="molecule type" value="Genomic_DNA"/>
</dbReference>
<evidence type="ECO:0000259" key="1">
    <source>
        <dbReference type="PROSITE" id="PS51819"/>
    </source>
</evidence>
<evidence type="ECO:0000313" key="4">
    <source>
        <dbReference type="Proteomes" id="UP000030588"/>
    </source>
</evidence>
<name>A0A0A6Y1G4_9BACI</name>
<protein>
    <submittedName>
        <fullName evidence="2">Glyoxalase</fullName>
    </submittedName>
</protein>
<sequence>MAVTIKTLDHIQLAAPKGSEEKAKAFFSDVLGFYEIDKPEELKKRGGVWFKLGSIQVHIGIEDPFIPAKKAHPAFEVECIDELKAHLTEQTIAWKDDHKLPGAKRIYVQDPFGNRLEFLQWIK</sequence>
<evidence type="ECO:0000313" key="3">
    <source>
        <dbReference type="EMBL" id="NEY21739.1"/>
    </source>
</evidence>
<dbReference type="Proteomes" id="UP000030588">
    <property type="component" value="Unassembled WGS sequence"/>
</dbReference>
<dbReference type="PANTHER" id="PTHR39175:SF1">
    <property type="entry name" value="FAMILY PROTEIN, PUTATIVE (AFU_ORTHOLOGUE AFUA_3G15060)-RELATED"/>
    <property type="match status" value="1"/>
</dbReference>
<dbReference type="Pfam" id="PF00903">
    <property type="entry name" value="Glyoxalase"/>
    <property type="match status" value="1"/>
</dbReference>
<proteinExistence type="predicted"/>
<reference evidence="3" key="2">
    <citation type="submission" date="2020-02" db="EMBL/GenBank/DDBJ databases">
        <authorList>
            <person name="Feng H."/>
        </authorList>
    </citation>
    <scope>NUCLEOTIDE SEQUENCE [LARGE SCALE GENOMIC DNA]</scope>
    <source>
        <strain evidence="3">Gsoil 114</strain>
    </source>
</reference>
<dbReference type="OrthoDB" id="9813630at2"/>
<gene>
    <name evidence="3" type="ORF">G4D61_17650</name>
    <name evidence="2" type="ORF">NG54_05135</name>
</gene>
<dbReference type="RefSeq" id="WP_025728647.1">
    <property type="nucleotide sequence ID" value="NZ_JAAIWK010000051.1"/>
</dbReference>
<evidence type="ECO:0000313" key="5">
    <source>
        <dbReference type="Proteomes" id="UP000476934"/>
    </source>
</evidence>
<comment type="caution">
    <text evidence="2">The sequence shown here is derived from an EMBL/GenBank/DDBJ whole genome shotgun (WGS) entry which is preliminary data.</text>
</comment>
<accession>A0A0A6Y1G4</accession>
<dbReference type="PROSITE" id="PS51819">
    <property type="entry name" value="VOC"/>
    <property type="match status" value="1"/>
</dbReference>
<dbReference type="Gene3D" id="3.10.180.10">
    <property type="entry name" value="2,3-Dihydroxybiphenyl 1,2-Dioxygenase, domain 1"/>
    <property type="match status" value="1"/>
</dbReference>
<dbReference type="InterPro" id="IPR029068">
    <property type="entry name" value="Glyas_Bleomycin-R_OHBP_Dase"/>
</dbReference>
<evidence type="ECO:0000313" key="2">
    <source>
        <dbReference type="EMBL" id="KHD86137.1"/>
    </source>
</evidence>
<reference evidence="2 4" key="1">
    <citation type="submission" date="2014-10" db="EMBL/GenBank/DDBJ databases">
        <title>Draft genome of phytase producing Bacillus ginsengihumi strain M2.11.</title>
        <authorList>
            <person name="Toymentseva A."/>
            <person name="Boulygina E.A."/>
            <person name="Kazakov S.V."/>
            <person name="Kayumov I."/>
            <person name="Suleimanova A.D."/>
            <person name="Mardanova A.M."/>
            <person name="Maria S.N."/>
            <person name="Sergey M.Y."/>
            <person name="Sharipova M.R."/>
        </authorList>
    </citation>
    <scope>NUCLEOTIDE SEQUENCE [LARGE SCALE GENOMIC DNA]</scope>
    <source>
        <strain evidence="2 4">M2.11</strain>
    </source>
</reference>